<feature type="chain" id="PRO_5004561754" evidence="1">
    <location>
        <begin position="28"/>
        <end position="76"/>
    </location>
</feature>
<proteinExistence type="predicted"/>
<evidence type="ECO:0000313" key="3">
    <source>
        <dbReference type="Proteomes" id="UP000015455"/>
    </source>
</evidence>
<feature type="signal peptide" evidence="1">
    <location>
        <begin position="1"/>
        <end position="27"/>
    </location>
</feature>
<dbReference type="EMBL" id="ATJV01000059">
    <property type="protein sequence ID" value="EPZ15296.1"/>
    <property type="molecule type" value="Genomic_DNA"/>
</dbReference>
<protein>
    <submittedName>
        <fullName evidence="2">Uncharacterized protein</fullName>
    </submittedName>
</protein>
<keyword evidence="3" id="KW-1185">Reference proteome</keyword>
<evidence type="ECO:0000313" key="2">
    <source>
        <dbReference type="EMBL" id="EPZ15296.1"/>
    </source>
</evidence>
<dbReference type="AlphaFoldDB" id="S9ZKZ7"/>
<organism evidence="2 3">
    <name type="scientific">Thauera terpenica 58Eu</name>
    <dbReference type="NCBI Taxonomy" id="1348657"/>
    <lineage>
        <taxon>Bacteria</taxon>
        <taxon>Pseudomonadati</taxon>
        <taxon>Pseudomonadota</taxon>
        <taxon>Betaproteobacteria</taxon>
        <taxon>Rhodocyclales</taxon>
        <taxon>Zoogloeaceae</taxon>
        <taxon>Thauera</taxon>
    </lineage>
</organism>
<name>S9ZKZ7_9RHOO</name>
<dbReference type="Proteomes" id="UP000015455">
    <property type="component" value="Unassembled WGS sequence"/>
</dbReference>
<dbReference type="PATRIC" id="fig|1348657.5.peg.2275"/>
<reference evidence="2 3" key="1">
    <citation type="submission" date="2013-06" db="EMBL/GenBank/DDBJ databases">
        <title>Draft genome sequence of Thauera terpenica.</title>
        <authorList>
            <person name="Liu B."/>
            <person name="Frostegard A.H."/>
            <person name="Shapleigh J.P."/>
        </authorList>
    </citation>
    <scope>NUCLEOTIDE SEQUENCE [LARGE SCALE GENOMIC DNA]</scope>
    <source>
        <strain evidence="2 3">58Eu</strain>
    </source>
</reference>
<accession>S9ZKZ7</accession>
<dbReference type="RefSeq" id="WP_021249689.1">
    <property type="nucleotide sequence ID" value="NZ_ATJV01000059.1"/>
</dbReference>
<gene>
    <name evidence="2" type="ORF">M622_03980</name>
</gene>
<dbReference type="STRING" id="1348657.M622_03980"/>
<comment type="caution">
    <text evidence="2">The sequence shown here is derived from an EMBL/GenBank/DDBJ whole genome shotgun (WGS) entry which is preliminary data.</text>
</comment>
<keyword evidence="1" id="KW-0732">Signal</keyword>
<evidence type="ECO:0000256" key="1">
    <source>
        <dbReference type="SAM" id="SignalP"/>
    </source>
</evidence>
<sequence length="76" mass="7923">MKTKDRYLLLPAAMLALAAVLAPLALAAAPFSAPRTQAAPALSSASAELAALDLMLFVHRADLIPASRLAAQEVRK</sequence>